<gene>
    <name evidence="1" type="ORF">EAT49_04210</name>
</gene>
<accession>A0A3N2R7U2</accession>
<sequence length="60" mass="6723">MRELVPSYEIMTAPSPETLEARINDSLEAGYTLQGGVCVVYRPDNPDAPYVYYQALIGKR</sequence>
<dbReference type="AlphaFoldDB" id="A0A3N2R7U2"/>
<reference evidence="1 2" key="1">
    <citation type="submission" date="2018-10" db="EMBL/GenBank/DDBJ databases">
        <title>Histidinibacterium lentulum gen. nov., sp. nov., a marine bacterium from the culture broth of Picochlorum sp. 122.</title>
        <authorList>
            <person name="Wang G."/>
        </authorList>
    </citation>
    <scope>NUCLEOTIDE SEQUENCE [LARGE SCALE GENOMIC DNA]</scope>
    <source>
        <strain evidence="1 2">B17</strain>
    </source>
</reference>
<evidence type="ECO:0000313" key="1">
    <source>
        <dbReference type="EMBL" id="ROU03507.1"/>
    </source>
</evidence>
<name>A0A3N2R7U2_9RHOB</name>
<dbReference type="Proteomes" id="UP000268016">
    <property type="component" value="Unassembled WGS sequence"/>
</dbReference>
<proteinExistence type="predicted"/>
<keyword evidence="2" id="KW-1185">Reference proteome</keyword>
<dbReference type="OrthoDB" id="9809803at2"/>
<comment type="caution">
    <text evidence="1">The sequence shown here is derived from an EMBL/GenBank/DDBJ whole genome shotgun (WGS) entry which is preliminary data.</text>
</comment>
<evidence type="ECO:0000313" key="2">
    <source>
        <dbReference type="Proteomes" id="UP000268016"/>
    </source>
</evidence>
<protein>
    <submittedName>
        <fullName evidence="1">DUF1737 domain-containing protein</fullName>
    </submittedName>
</protein>
<organism evidence="1 2">
    <name type="scientific">Histidinibacterium lentulum</name>
    <dbReference type="NCBI Taxonomy" id="2480588"/>
    <lineage>
        <taxon>Bacteria</taxon>
        <taxon>Pseudomonadati</taxon>
        <taxon>Pseudomonadota</taxon>
        <taxon>Alphaproteobacteria</taxon>
        <taxon>Rhodobacterales</taxon>
        <taxon>Paracoccaceae</taxon>
        <taxon>Histidinibacterium</taxon>
    </lineage>
</organism>
<dbReference type="EMBL" id="RDRB01000002">
    <property type="protein sequence ID" value="ROU03507.1"/>
    <property type="molecule type" value="Genomic_DNA"/>
</dbReference>